<accession>A0A0A8YB32</accession>
<dbReference type="EMBL" id="GBRH01275230">
    <property type="protein sequence ID" value="JAD22665.1"/>
    <property type="molecule type" value="Transcribed_RNA"/>
</dbReference>
<sequence>MYSKCDCTAEGLCFVPGERHGFLDQLDWCLLSERAYWRGHGVVPGDGSVRFAAR</sequence>
<evidence type="ECO:0000313" key="1">
    <source>
        <dbReference type="EMBL" id="JAD22665.1"/>
    </source>
</evidence>
<proteinExistence type="predicted"/>
<protein>
    <submittedName>
        <fullName evidence="1">Uncharacterized protein</fullName>
    </submittedName>
</protein>
<organism evidence="1">
    <name type="scientific">Arundo donax</name>
    <name type="common">Giant reed</name>
    <name type="synonym">Donax arundinaceus</name>
    <dbReference type="NCBI Taxonomy" id="35708"/>
    <lineage>
        <taxon>Eukaryota</taxon>
        <taxon>Viridiplantae</taxon>
        <taxon>Streptophyta</taxon>
        <taxon>Embryophyta</taxon>
        <taxon>Tracheophyta</taxon>
        <taxon>Spermatophyta</taxon>
        <taxon>Magnoliopsida</taxon>
        <taxon>Liliopsida</taxon>
        <taxon>Poales</taxon>
        <taxon>Poaceae</taxon>
        <taxon>PACMAD clade</taxon>
        <taxon>Arundinoideae</taxon>
        <taxon>Arundineae</taxon>
        <taxon>Arundo</taxon>
    </lineage>
</organism>
<reference evidence="1" key="1">
    <citation type="submission" date="2014-09" db="EMBL/GenBank/DDBJ databases">
        <authorList>
            <person name="Magalhaes I.L.F."/>
            <person name="Oliveira U."/>
            <person name="Santos F.R."/>
            <person name="Vidigal T.H.D.A."/>
            <person name="Brescovit A.D."/>
            <person name="Santos A.J."/>
        </authorList>
    </citation>
    <scope>NUCLEOTIDE SEQUENCE</scope>
    <source>
        <tissue evidence="1">Shoot tissue taken approximately 20 cm above the soil surface</tissue>
    </source>
</reference>
<name>A0A0A8YB32_ARUDO</name>
<reference evidence="1" key="2">
    <citation type="journal article" date="2015" name="Data Brief">
        <title>Shoot transcriptome of the giant reed, Arundo donax.</title>
        <authorList>
            <person name="Barrero R.A."/>
            <person name="Guerrero F.D."/>
            <person name="Moolhuijzen P."/>
            <person name="Goolsby J.A."/>
            <person name="Tidwell J."/>
            <person name="Bellgard S.E."/>
            <person name="Bellgard M.I."/>
        </authorList>
    </citation>
    <scope>NUCLEOTIDE SEQUENCE</scope>
    <source>
        <tissue evidence="1">Shoot tissue taken approximately 20 cm above the soil surface</tissue>
    </source>
</reference>
<dbReference type="AlphaFoldDB" id="A0A0A8YB32"/>